<keyword evidence="1" id="KW-0472">Membrane</keyword>
<reference evidence="2 3" key="1">
    <citation type="submission" date="2016-10" db="EMBL/GenBank/DDBJ databases">
        <authorList>
            <person name="de Groot N.N."/>
        </authorList>
    </citation>
    <scope>NUCLEOTIDE SEQUENCE [LARGE SCALE GENOMIC DNA]</scope>
    <source>
        <strain evidence="2 3">DSM 28286</strain>
    </source>
</reference>
<dbReference type="RefSeq" id="WP_090656458.1">
    <property type="nucleotide sequence ID" value="NZ_FOXQ01000003.1"/>
</dbReference>
<keyword evidence="3" id="KW-1185">Reference proteome</keyword>
<keyword evidence="1" id="KW-0812">Transmembrane</keyword>
<evidence type="ECO:0008006" key="4">
    <source>
        <dbReference type="Google" id="ProtNLM"/>
    </source>
</evidence>
<proteinExistence type="predicted"/>
<sequence>MKGLGIVLIVIGIIMMIFRSVNFTTKEKVADVGPLEINKEKNNSVNWPLYAGAIVTVAGVVVLVAGNKKSS</sequence>
<name>A0A1I5U5K1_9BACT</name>
<protein>
    <recommendedName>
        <fullName evidence="4">DUF3185 domain-containing protein</fullName>
    </recommendedName>
</protein>
<dbReference type="EMBL" id="FOXQ01000003">
    <property type="protein sequence ID" value="SFP90504.1"/>
    <property type="molecule type" value="Genomic_DNA"/>
</dbReference>
<accession>A0A1I5U5K1</accession>
<evidence type="ECO:0000313" key="2">
    <source>
        <dbReference type="EMBL" id="SFP90504.1"/>
    </source>
</evidence>
<evidence type="ECO:0000313" key="3">
    <source>
        <dbReference type="Proteomes" id="UP000199031"/>
    </source>
</evidence>
<dbReference type="AlphaFoldDB" id="A0A1I5U5K1"/>
<gene>
    <name evidence="2" type="ORF">SAMN05444277_10379</name>
</gene>
<dbReference type="OrthoDB" id="1375121at2"/>
<keyword evidence="1" id="KW-1133">Transmembrane helix</keyword>
<dbReference type="Proteomes" id="UP000199031">
    <property type="component" value="Unassembled WGS sequence"/>
</dbReference>
<dbReference type="STRING" id="1465490.SAMN05444277_10379"/>
<feature type="transmembrane region" description="Helical" evidence="1">
    <location>
        <begin position="47"/>
        <end position="66"/>
    </location>
</feature>
<evidence type="ECO:0000256" key="1">
    <source>
        <dbReference type="SAM" id="Phobius"/>
    </source>
</evidence>
<organism evidence="2 3">
    <name type="scientific">Parafilimonas terrae</name>
    <dbReference type="NCBI Taxonomy" id="1465490"/>
    <lineage>
        <taxon>Bacteria</taxon>
        <taxon>Pseudomonadati</taxon>
        <taxon>Bacteroidota</taxon>
        <taxon>Chitinophagia</taxon>
        <taxon>Chitinophagales</taxon>
        <taxon>Chitinophagaceae</taxon>
        <taxon>Parafilimonas</taxon>
    </lineage>
</organism>